<evidence type="ECO:0000256" key="2">
    <source>
        <dbReference type="ARBA" id="ARBA00022597"/>
    </source>
</evidence>
<keyword evidence="2" id="KW-0762">Sugar transport</keyword>
<feature type="modified residue" description="Phosphohistidine; by HPr" evidence="5">
    <location>
        <position position="77"/>
    </location>
</feature>
<keyword evidence="1" id="KW-0813">Transport</keyword>
<gene>
    <name evidence="6" type="ORF">J2S15_003767</name>
</gene>
<accession>A0ABU0E8F9</accession>
<keyword evidence="7" id="KW-1185">Reference proteome</keyword>
<reference evidence="6 7" key="1">
    <citation type="submission" date="2023-07" db="EMBL/GenBank/DDBJ databases">
        <title>Genomic Encyclopedia of Type Strains, Phase IV (KMG-IV): sequencing the most valuable type-strain genomes for metagenomic binning, comparative biology and taxonomic classification.</title>
        <authorList>
            <person name="Goeker M."/>
        </authorList>
    </citation>
    <scope>NUCLEOTIDE SEQUENCE [LARGE SCALE GENOMIC DNA]</scope>
    <source>
        <strain evidence="6 7">DSM 16784</strain>
    </source>
</reference>
<protein>
    <submittedName>
        <fullName evidence="6">PTS system cellobiose-specific IIA component</fullName>
    </submittedName>
</protein>
<dbReference type="Pfam" id="PF02255">
    <property type="entry name" value="PTS_IIA"/>
    <property type="match status" value="1"/>
</dbReference>
<dbReference type="PANTHER" id="PTHR34382">
    <property type="entry name" value="PTS SYSTEM N,N'-DIACETYLCHITOBIOSE-SPECIFIC EIIA COMPONENT"/>
    <property type="match status" value="1"/>
</dbReference>
<evidence type="ECO:0000256" key="3">
    <source>
        <dbReference type="ARBA" id="ARBA00022679"/>
    </source>
</evidence>
<dbReference type="RefSeq" id="WP_307411427.1">
    <property type="nucleotide sequence ID" value="NZ_JAUSUR010000009.1"/>
</dbReference>
<dbReference type="EMBL" id="JAUSUR010000009">
    <property type="protein sequence ID" value="MDQ0363006.1"/>
    <property type="molecule type" value="Genomic_DNA"/>
</dbReference>
<dbReference type="InterPro" id="IPR003188">
    <property type="entry name" value="PTS_IIA_lac/cel"/>
</dbReference>
<evidence type="ECO:0000313" key="6">
    <source>
        <dbReference type="EMBL" id="MDQ0363006.1"/>
    </source>
</evidence>
<keyword evidence="4" id="KW-0598">Phosphotransferase system</keyword>
<evidence type="ECO:0000256" key="1">
    <source>
        <dbReference type="ARBA" id="ARBA00022448"/>
    </source>
</evidence>
<proteinExistence type="predicted"/>
<organism evidence="6 7">
    <name type="scientific">Breznakia pachnodae</name>
    <dbReference type="NCBI Taxonomy" id="265178"/>
    <lineage>
        <taxon>Bacteria</taxon>
        <taxon>Bacillati</taxon>
        <taxon>Bacillota</taxon>
        <taxon>Erysipelotrichia</taxon>
        <taxon>Erysipelotrichales</taxon>
        <taxon>Erysipelotrichaceae</taxon>
        <taxon>Breznakia</taxon>
    </lineage>
</organism>
<dbReference type="CDD" id="cd00215">
    <property type="entry name" value="PTS_IIA_lac"/>
    <property type="match status" value="1"/>
</dbReference>
<evidence type="ECO:0000256" key="5">
    <source>
        <dbReference type="PROSITE-ProRule" id="PRU00418"/>
    </source>
</evidence>
<evidence type="ECO:0000256" key="4">
    <source>
        <dbReference type="ARBA" id="ARBA00022683"/>
    </source>
</evidence>
<dbReference type="SUPFAM" id="SSF46973">
    <property type="entry name" value="Enzyme IIa from lactose specific PTS, IIa-lac"/>
    <property type="match status" value="1"/>
</dbReference>
<dbReference type="Proteomes" id="UP001230220">
    <property type="component" value="Unassembled WGS sequence"/>
</dbReference>
<comment type="caution">
    <text evidence="6">The sequence shown here is derived from an EMBL/GenBank/DDBJ whole genome shotgun (WGS) entry which is preliminary data.</text>
</comment>
<sequence length="106" mass="12248">MDEKMSEKAFELILHAGNSRSSSMEALMLARKGQYEEAQEKFEDADKEFHLAHEVQTSMLFANAQGAETKPDILMVHAQDHFAMAMVCFDLCKEMVNMYQEMREHK</sequence>
<dbReference type="PROSITE" id="PS51095">
    <property type="entry name" value="PTS_EIIA_TYPE_3"/>
    <property type="match status" value="1"/>
</dbReference>
<keyword evidence="3" id="KW-0808">Transferase</keyword>
<dbReference type="Gene3D" id="1.20.58.80">
    <property type="entry name" value="Phosphotransferase system, lactose/cellobiose-type IIA subunit"/>
    <property type="match status" value="1"/>
</dbReference>
<dbReference type="PIRSF" id="PIRSF000699">
    <property type="entry name" value="PTS_IILac_III"/>
    <property type="match status" value="1"/>
</dbReference>
<name>A0ABU0E8F9_9FIRM</name>
<dbReference type="InterPro" id="IPR036542">
    <property type="entry name" value="PTS_IIA_lac/cel_sf"/>
</dbReference>
<dbReference type="PANTHER" id="PTHR34382:SF7">
    <property type="entry name" value="PTS SYSTEM N,N'-DIACETYLCHITOBIOSE-SPECIFIC EIIA COMPONENT"/>
    <property type="match status" value="1"/>
</dbReference>
<evidence type="ECO:0000313" key="7">
    <source>
        <dbReference type="Proteomes" id="UP001230220"/>
    </source>
</evidence>